<dbReference type="OrthoDB" id="3970464at2759"/>
<dbReference type="GO" id="GO:0005829">
    <property type="term" value="C:cytosol"/>
    <property type="evidence" value="ECO:0007669"/>
    <property type="project" value="TreeGrafter"/>
</dbReference>
<evidence type="ECO:0000256" key="1">
    <source>
        <dbReference type="ARBA" id="ARBA00001964"/>
    </source>
</evidence>
<comment type="caution">
    <text evidence="6">The sequence shown here is derived from an EMBL/GenBank/DDBJ whole genome shotgun (WGS) entry which is preliminary data.</text>
</comment>
<dbReference type="Proteomes" id="UP000585474">
    <property type="component" value="Unassembled WGS sequence"/>
</dbReference>
<keyword evidence="7" id="KW-1185">Reference proteome</keyword>
<sequence length="254" mass="28176">MDAVLDKWLGITLIVLVNMLSQPHNSIGVTDVFSIPDDFHLALLDHLITEPGLTLVGCCNELNVFSISGDFNRYASLTVGNAFLTRLERVSVAFLRKKRRFAVFGRIRHLYTRILQLRLQPPNSWNKALPWKIEGDGGVISKDAGAIASPQRNNAFFSHRTDYAIQHALEPPVGPGDDGGVALLSLQQQLRPLDRGHDRVHHASHHRPAIRSRWKFVSQSYGRDVGFDLDVESMLSSPPSSAATILCINSPLSL</sequence>
<dbReference type="AlphaFoldDB" id="A0A7J0GCJ2"/>
<evidence type="ECO:0000313" key="6">
    <source>
        <dbReference type="EMBL" id="GFZ08510.1"/>
    </source>
</evidence>
<keyword evidence="5" id="KW-0786">Thiamine pyrophosphate</keyword>
<proteinExistence type="inferred from homology"/>
<keyword evidence="4" id="KW-0460">Magnesium</keyword>
<keyword evidence="3" id="KW-0479">Metal-binding</keyword>
<dbReference type="PANTHER" id="PTHR43452:SF6">
    <property type="entry name" value="PYRUVATE DECARBOXYLASE 2"/>
    <property type="match status" value="1"/>
</dbReference>
<evidence type="ECO:0000256" key="3">
    <source>
        <dbReference type="ARBA" id="ARBA00022723"/>
    </source>
</evidence>
<organism evidence="6 7">
    <name type="scientific">Actinidia rufa</name>
    <dbReference type="NCBI Taxonomy" id="165716"/>
    <lineage>
        <taxon>Eukaryota</taxon>
        <taxon>Viridiplantae</taxon>
        <taxon>Streptophyta</taxon>
        <taxon>Embryophyta</taxon>
        <taxon>Tracheophyta</taxon>
        <taxon>Spermatophyta</taxon>
        <taxon>Magnoliopsida</taxon>
        <taxon>eudicotyledons</taxon>
        <taxon>Gunneridae</taxon>
        <taxon>Pentapetalae</taxon>
        <taxon>asterids</taxon>
        <taxon>Ericales</taxon>
        <taxon>Actinidiaceae</taxon>
        <taxon>Actinidia</taxon>
    </lineage>
</organism>
<comment type="cofactor">
    <cofactor evidence="1">
        <name>thiamine diphosphate</name>
        <dbReference type="ChEBI" id="CHEBI:58937"/>
    </cofactor>
</comment>
<dbReference type="InterPro" id="IPR012110">
    <property type="entry name" value="PDC/IPDC-like"/>
</dbReference>
<accession>A0A7J0GCJ2</accession>
<protein>
    <submittedName>
        <fullName evidence="6">Mitochondrial substrate carrier family protein</fullName>
    </submittedName>
</protein>
<dbReference type="GO" id="GO:0004737">
    <property type="term" value="F:pyruvate decarboxylase activity"/>
    <property type="evidence" value="ECO:0007669"/>
    <property type="project" value="TreeGrafter"/>
</dbReference>
<dbReference type="EMBL" id="BJWL01000020">
    <property type="protein sequence ID" value="GFZ08510.1"/>
    <property type="molecule type" value="Genomic_DNA"/>
</dbReference>
<gene>
    <name evidence="6" type="ORF">Acr_20g0003180</name>
</gene>
<evidence type="ECO:0000256" key="2">
    <source>
        <dbReference type="ARBA" id="ARBA00007812"/>
    </source>
</evidence>
<comment type="similarity">
    <text evidence="2">Belongs to the TPP enzyme family.</text>
</comment>
<dbReference type="GO" id="GO:0046872">
    <property type="term" value="F:metal ion binding"/>
    <property type="evidence" value="ECO:0007669"/>
    <property type="project" value="UniProtKB-KW"/>
</dbReference>
<dbReference type="GO" id="GO:0000949">
    <property type="term" value="P:aromatic amino acid family catabolic process to alcohol via Ehrlich pathway"/>
    <property type="evidence" value="ECO:0007669"/>
    <property type="project" value="TreeGrafter"/>
</dbReference>
<name>A0A7J0GCJ2_9ERIC</name>
<reference evidence="6 7" key="1">
    <citation type="submission" date="2019-07" db="EMBL/GenBank/DDBJ databases">
        <title>De Novo Assembly of kiwifruit Actinidia rufa.</title>
        <authorList>
            <person name="Sugita-Konishi S."/>
            <person name="Sato K."/>
            <person name="Mori E."/>
            <person name="Abe Y."/>
            <person name="Kisaki G."/>
            <person name="Hamano K."/>
            <person name="Suezawa K."/>
            <person name="Otani M."/>
            <person name="Fukuda T."/>
            <person name="Manabe T."/>
            <person name="Gomi K."/>
            <person name="Tabuchi M."/>
            <person name="Akimitsu K."/>
            <person name="Kataoka I."/>
        </authorList>
    </citation>
    <scope>NUCLEOTIDE SEQUENCE [LARGE SCALE GENOMIC DNA]</scope>
    <source>
        <strain evidence="7">cv. Fuchu</strain>
    </source>
</reference>
<evidence type="ECO:0000313" key="7">
    <source>
        <dbReference type="Proteomes" id="UP000585474"/>
    </source>
</evidence>
<evidence type="ECO:0000256" key="4">
    <source>
        <dbReference type="ARBA" id="ARBA00022842"/>
    </source>
</evidence>
<dbReference type="Gene3D" id="3.40.50.970">
    <property type="match status" value="1"/>
</dbReference>
<evidence type="ECO:0000256" key="5">
    <source>
        <dbReference type="ARBA" id="ARBA00023052"/>
    </source>
</evidence>
<dbReference type="PANTHER" id="PTHR43452">
    <property type="entry name" value="PYRUVATE DECARBOXYLASE"/>
    <property type="match status" value="1"/>
</dbReference>